<reference evidence="1 2" key="1">
    <citation type="submission" date="2024-04" db="EMBL/GenBank/DDBJ databases">
        <title>Phyllosticta paracitricarpa is synonymous to the EU quarantine fungus P. citricarpa based on phylogenomic analyses.</title>
        <authorList>
            <consortium name="Lawrence Berkeley National Laboratory"/>
            <person name="Van Ingen-Buijs V.A."/>
            <person name="Van Westerhoven A.C."/>
            <person name="Haridas S."/>
            <person name="Skiadas P."/>
            <person name="Martin F."/>
            <person name="Groenewald J.Z."/>
            <person name="Crous P.W."/>
            <person name="Seidl M.F."/>
        </authorList>
    </citation>
    <scope>NUCLEOTIDE SEQUENCE [LARGE SCALE GENOMIC DNA]</scope>
    <source>
        <strain evidence="1 2">CBS 123371</strain>
    </source>
</reference>
<evidence type="ECO:0000313" key="1">
    <source>
        <dbReference type="EMBL" id="KAK7510121.1"/>
    </source>
</evidence>
<name>A0ABR1K8U6_9PEZI</name>
<gene>
    <name evidence="1" type="ORF">IWZ03DRAFT_433832</name>
</gene>
<dbReference type="Proteomes" id="UP001363622">
    <property type="component" value="Unassembled WGS sequence"/>
</dbReference>
<keyword evidence="2" id="KW-1185">Reference proteome</keyword>
<dbReference type="EMBL" id="JBBPHU010000015">
    <property type="protein sequence ID" value="KAK7510121.1"/>
    <property type="molecule type" value="Genomic_DNA"/>
</dbReference>
<sequence>MARQRKKDKAASDLHLGEGQERDLSNLRRPVFSASASVFSNTFLITWQCRRSQQLEAYFDEDVWRRMRERERTTNGAYEHAHLTSNVALDGNALRKVNFSRELCARNCNADLFIYKLQYLGRATLTTVGDDQHKFCRLNSDQIDHALIGEVLMSEPPAVPQCAAWHSSLSSRVKPKSMMLDGADVPNKMDTYHSRFFAVSANIRDDIDIRTTFGSRFVANGDVRTTNIPTIGVPMCDKLVLQSGMVRHANQNGHLPLALPPRNYRLPEHIKPKSTSASYKAIEKPGW</sequence>
<protein>
    <submittedName>
        <fullName evidence="1">Uncharacterized protein</fullName>
    </submittedName>
</protein>
<proteinExistence type="predicted"/>
<evidence type="ECO:0000313" key="2">
    <source>
        <dbReference type="Proteomes" id="UP001363622"/>
    </source>
</evidence>
<accession>A0ABR1K8U6</accession>
<comment type="caution">
    <text evidence="1">The sequence shown here is derived from an EMBL/GenBank/DDBJ whole genome shotgun (WGS) entry which is preliminary data.</text>
</comment>
<organism evidence="1 2">
    <name type="scientific">Phyllosticta citriasiana</name>
    <dbReference type="NCBI Taxonomy" id="595635"/>
    <lineage>
        <taxon>Eukaryota</taxon>
        <taxon>Fungi</taxon>
        <taxon>Dikarya</taxon>
        <taxon>Ascomycota</taxon>
        <taxon>Pezizomycotina</taxon>
        <taxon>Dothideomycetes</taxon>
        <taxon>Dothideomycetes incertae sedis</taxon>
        <taxon>Botryosphaeriales</taxon>
        <taxon>Phyllostictaceae</taxon>
        <taxon>Phyllosticta</taxon>
    </lineage>
</organism>